<dbReference type="InterPro" id="IPR010982">
    <property type="entry name" value="Lambda_DNA-bd_dom_sf"/>
</dbReference>
<feature type="domain" description="HTH cro/C1-type" evidence="1">
    <location>
        <begin position="28"/>
        <end position="67"/>
    </location>
</feature>
<name>X0ZE39_9ZZZZ</name>
<protein>
    <recommendedName>
        <fullName evidence="1">HTH cro/C1-type domain-containing protein</fullName>
    </recommendedName>
</protein>
<sequence length="75" mass="8804">MVKSNAHINHEMLIWARKTVKLSVEFAAKKIGVKMEKLESWEKGEAFPTVKQLYKIANVYKRPFALFYFPIPPKH</sequence>
<dbReference type="Pfam" id="PF01381">
    <property type="entry name" value="HTH_3"/>
    <property type="match status" value="1"/>
</dbReference>
<comment type="caution">
    <text evidence="2">The sequence shown here is derived from an EMBL/GenBank/DDBJ whole genome shotgun (WGS) entry which is preliminary data.</text>
</comment>
<dbReference type="SMART" id="SM00530">
    <property type="entry name" value="HTH_XRE"/>
    <property type="match status" value="1"/>
</dbReference>
<evidence type="ECO:0000259" key="1">
    <source>
        <dbReference type="PROSITE" id="PS50943"/>
    </source>
</evidence>
<dbReference type="Gene3D" id="1.10.260.40">
    <property type="entry name" value="lambda repressor-like DNA-binding domains"/>
    <property type="match status" value="1"/>
</dbReference>
<dbReference type="AlphaFoldDB" id="X0ZE39"/>
<dbReference type="InterPro" id="IPR001387">
    <property type="entry name" value="Cro/C1-type_HTH"/>
</dbReference>
<feature type="non-terminal residue" evidence="2">
    <location>
        <position position="75"/>
    </location>
</feature>
<organism evidence="2">
    <name type="scientific">marine sediment metagenome</name>
    <dbReference type="NCBI Taxonomy" id="412755"/>
    <lineage>
        <taxon>unclassified sequences</taxon>
        <taxon>metagenomes</taxon>
        <taxon>ecological metagenomes</taxon>
    </lineage>
</organism>
<dbReference type="PROSITE" id="PS50943">
    <property type="entry name" value="HTH_CROC1"/>
    <property type="match status" value="1"/>
</dbReference>
<proteinExistence type="predicted"/>
<accession>X0ZE39</accession>
<reference evidence="2" key="1">
    <citation type="journal article" date="2014" name="Front. Microbiol.">
        <title>High frequency of phylogenetically diverse reductive dehalogenase-homologous genes in deep subseafloor sedimentary metagenomes.</title>
        <authorList>
            <person name="Kawai M."/>
            <person name="Futagami T."/>
            <person name="Toyoda A."/>
            <person name="Takaki Y."/>
            <person name="Nishi S."/>
            <person name="Hori S."/>
            <person name="Arai W."/>
            <person name="Tsubouchi T."/>
            <person name="Morono Y."/>
            <person name="Uchiyama I."/>
            <person name="Ito T."/>
            <person name="Fujiyama A."/>
            <person name="Inagaki F."/>
            <person name="Takami H."/>
        </authorList>
    </citation>
    <scope>NUCLEOTIDE SEQUENCE</scope>
    <source>
        <strain evidence="2">Expedition CK06-06</strain>
    </source>
</reference>
<gene>
    <name evidence="2" type="ORF">S01H4_15240</name>
</gene>
<dbReference type="SUPFAM" id="SSF47413">
    <property type="entry name" value="lambda repressor-like DNA-binding domains"/>
    <property type="match status" value="1"/>
</dbReference>
<dbReference type="EMBL" id="BART01006682">
    <property type="protein sequence ID" value="GAG67915.1"/>
    <property type="molecule type" value="Genomic_DNA"/>
</dbReference>
<evidence type="ECO:0000313" key="2">
    <source>
        <dbReference type="EMBL" id="GAG67915.1"/>
    </source>
</evidence>
<dbReference type="GO" id="GO:0003677">
    <property type="term" value="F:DNA binding"/>
    <property type="evidence" value="ECO:0007669"/>
    <property type="project" value="InterPro"/>
</dbReference>
<dbReference type="CDD" id="cd00093">
    <property type="entry name" value="HTH_XRE"/>
    <property type="match status" value="1"/>
</dbReference>